<dbReference type="Proteomes" id="UP000007879">
    <property type="component" value="Unassembled WGS sequence"/>
</dbReference>
<dbReference type="InterPro" id="IPR051433">
    <property type="entry name" value="CIBP"/>
</dbReference>
<feature type="domain" description="EF-hand" evidence="5">
    <location>
        <begin position="142"/>
        <end position="177"/>
    </location>
</feature>
<dbReference type="PANTHER" id="PTHR45791:SF9">
    <property type="entry name" value="FREQUENIN-1-LIKE PROTEIN"/>
    <property type="match status" value="1"/>
</dbReference>
<dbReference type="OrthoDB" id="114727at2759"/>
<dbReference type="PANTHER" id="PTHR45791">
    <property type="entry name" value="CALCIUM AND INTEGRIN BINDING FAMILY MEMBER 2"/>
    <property type="match status" value="1"/>
</dbReference>
<gene>
    <name evidence="6" type="primary">100641512</name>
</gene>
<dbReference type="InterPro" id="IPR011992">
    <property type="entry name" value="EF-hand-dom_pair"/>
</dbReference>
<dbReference type="STRING" id="400682.A0A1X7UL31"/>
<feature type="domain" description="EF-hand" evidence="5">
    <location>
        <begin position="101"/>
        <end position="136"/>
    </location>
</feature>
<dbReference type="KEGG" id="aqu:100641512"/>
<evidence type="ECO:0000256" key="1">
    <source>
        <dbReference type="ARBA" id="ARBA00022723"/>
    </source>
</evidence>
<evidence type="ECO:0000256" key="2">
    <source>
        <dbReference type="ARBA" id="ARBA00022737"/>
    </source>
</evidence>
<keyword evidence="2" id="KW-0677">Repeat</keyword>
<evidence type="ECO:0000313" key="6">
    <source>
        <dbReference type="EnsemblMetazoa" id="Aqu2.1.28458_001"/>
    </source>
</evidence>
<name>A0A1X7UL31_AMPQE</name>
<keyword evidence="1" id="KW-0479">Metal-binding</keyword>
<dbReference type="SUPFAM" id="SSF47473">
    <property type="entry name" value="EF-hand"/>
    <property type="match status" value="1"/>
</dbReference>
<dbReference type="SMART" id="SM00054">
    <property type="entry name" value="EFh"/>
    <property type="match status" value="2"/>
</dbReference>
<dbReference type="Gene3D" id="1.10.238.10">
    <property type="entry name" value="EF-hand"/>
    <property type="match status" value="2"/>
</dbReference>
<dbReference type="CDD" id="cd00051">
    <property type="entry name" value="EFh"/>
    <property type="match status" value="1"/>
</dbReference>
<dbReference type="AlphaFoldDB" id="A0A1X7UL31"/>
<evidence type="ECO:0000256" key="4">
    <source>
        <dbReference type="ARBA" id="ARBA00022842"/>
    </source>
</evidence>
<evidence type="ECO:0000256" key="3">
    <source>
        <dbReference type="ARBA" id="ARBA00022837"/>
    </source>
</evidence>
<dbReference type="eggNOG" id="KOG0038">
    <property type="taxonomic scope" value="Eukaryota"/>
</dbReference>
<dbReference type="Pfam" id="PF13499">
    <property type="entry name" value="EF-hand_7"/>
    <property type="match status" value="1"/>
</dbReference>
<keyword evidence="4" id="KW-0460">Magnesium</keyword>
<dbReference type="GO" id="GO:0005509">
    <property type="term" value="F:calcium ion binding"/>
    <property type="evidence" value="ECO:0007669"/>
    <property type="project" value="InterPro"/>
</dbReference>
<dbReference type="InterPro" id="IPR002048">
    <property type="entry name" value="EF_hand_dom"/>
</dbReference>
<evidence type="ECO:0000313" key="7">
    <source>
        <dbReference type="Proteomes" id="UP000007879"/>
    </source>
</evidence>
<dbReference type="InterPro" id="IPR018247">
    <property type="entry name" value="EF_Hand_1_Ca_BS"/>
</dbReference>
<dbReference type="InParanoid" id="A0A1X7UL31"/>
<protein>
    <recommendedName>
        <fullName evidence="5">EF-hand domain-containing protein</fullName>
    </recommendedName>
</protein>
<keyword evidence="7" id="KW-1185">Reference proteome</keyword>
<sequence length="185" mass="21819">MGIGRSVFSQDELDLYQELTNLNAAEINNAYKKFKNIDPLSGFQSNKKGRIAFTAVADNVAELKLNPFRYRICMLFCSEPNGLMDFDDFLDMVSVFHDKCPKERKVRWAFRLYDFNDDHVIDYDDLSTFLDLVTDYGIESDLKSEVIQRVIEEVDYDGDQSISHEEFERILYFNAEFYETFRFRL</sequence>
<dbReference type="PROSITE" id="PS50222">
    <property type="entry name" value="EF_HAND_2"/>
    <property type="match status" value="2"/>
</dbReference>
<evidence type="ECO:0000259" key="5">
    <source>
        <dbReference type="PROSITE" id="PS50222"/>
    </source>
</evidence>
<proteinExistence type="predicted"/>
<dbReference type="GO" id="GO:0000287">
    <property type="term" value="F:magnesium ion binding"/>
    <property type="evidence" value="ECO:0007669"/>
    <property type="project" value="TreeGrafter"/>
</dbReference>
<reference evidence="6" key="2">
    <citation type="submission" date="2017-05" db="UniProtKB">
        <authorList>
            <consortium name="EnsemblMetazoa"/>
        </authorList>
    </citation>
    <scope>IDENTIFICATION</scope>
</reference>
<dbReference type="PROSITE" id="PS00018">
    <property type="entry name" value="EF_HAND_1"/>
    <property type="match status" value="2"/>
</dbReference>
<dbReference type="EnsemblMetazoa" id="XM_003387493.3">
    <property type="protein sequence ID" value="XP_003387541.1"/>
    <property type="gene ID" value="LOC100641512"/>
</dbReference>
<reference evidence="7" key="1">
    <citation type="journal article" date="2010" name="Nature">
        <title>The Amphimedon queenslandica genome and the evolution of animal complexity.</title>
        <authorList>
            <person name="Srivastava M."/>
            <person name="Simakov O."/>
            <person name="Chapman J."/>
            <person name="Fahey B."/>
            <person name="Gauthier M.E."/>
            <person name="Mitros T."/>
            <person name="Richards G.S."/>
            <person name="Conaco C."/>
            <person name="Dacre M."/>
            <person name="Hellsten U."/>
            <person name="Larroux C."/>
            <person name="Putnam N.H."/>
            <person name="Stanke M."/>
            <person name="Adamska M."/>
            <person name="Darling A."/>
            <person name="Degnan S.M."/>
            <person name="Oakley T.H."/>
            <person name="Plachetzki D.C."/>
            <person name="Zhai Y."/>
            <person name="Adamski M."/>
            <person name="Calcino A."/>
            <person name="Cummins S.F."/>
            <person name="Goodstein D.M."/>
            <person name="Harris C."/>
            <person name="Jackson D.J."/>
            <person name="Leys S.P."/>
            <person name="Shu S."/>
            <person name="Woodcroft B.J."/>
            <person name="Vervoort M."/>
            <person name="Kosik K.S."/>
            <person name="Manning G."/>
            <person name="Degnan B.M."/>
            <person name="Rokhsar D.S."/>
        </authorList>
    </citation>
    <scope>NUCLEOTIDE SEQUENCE [LARGE SCALE GENOMIC DNA]</scope>
</reference>
<dbReference type="EnsemblMetazoa" id="Aqu2.1.28458_001">
    <property type="protein sequence ID" value="Aqu2.1.28458_001"/>
    <property type="gene ID" value="Aqu2.1.28458"/>
</dbReference>
<dbReference type="FunFam" id="1.10.238.10:FF:000035">
    <property type="entry name" value="Calcium and integrin-binding family member 2"/>
    <property type="match status" value="1"/>
</dbReference>
<organism evidence="6">
    <name type="scientific">Amphimedon queenslandica</name>
    <name type="common">Sponge</name>
    <dbReference type="NCBI Taxonomy" id="400682"/>
    <lineage>
        <taxon>Eukaryota</taxon>
        <taxon>Metazoa</taxon>
        <taxon>Porifera</taxon>
        <taxon>Demospongiae</taxon>
        <taxon>Heteroscleromorpha</taxon>
        <taxon>Haplosclerida</taxon>
        <taxon>Niphatidae</taxon>
        <taxon>Amphimedon</taxon>
    </lineage>
</organism>
<accession>A0A1X7UL31</accession>
<keyword evidence="3" id="KW-0106">Calcium</keyword>